<dbReference type="Gene3D" id="1.20.1280.50">
    <property type="match status" value="1"/>
</dbReference>
<dbReference type="OrthoDB" id="412402at2759"/>
<dbReference type="STRING" id="914234.M2PSD5"/>
<protein>
    <recommendedName>
        <fullName evidence="1">F-box domain-containing protein</fullName>
    </recommendedName>
</protein>
<dbReference type="CDD" id="cd09917">
    <property type="entry name" value="F-box_SF"/>
    <property type="match status" value="1"/>
</dbReference>
<reference evidence="2 3" key="1">
    <citation type="journal article" date="2012" name="Proc. Natl. Acad. Sci. U.S.A.">
        <title>Comparative genomics of Ceriporiopsis subvermispora and Phanerochaete chrysosporium provide insight into selective ligninolysis.</title>
        <authorList>
            <person name="Fernandez-Fueyo E."/>
            <person name="Ruiz-Duenas F.J."/>
            <person name="Ferreira P."/>
            <person name="Floudas D."/>
            <person name="Hibbett D.S."/>
            <person name="Canessa P."/>
            <person name="Larrondo L.F."/>
            <person name="James T.Y."/>
            <person name="Seelenfreund D."/>
            <person name="Lobos S."/>
            <person name="Polanco R."/>
            <person name="Tello M."/>
            <person name="Honda Y."/>
            <person name="Watanabe T."/>
            <person name="Watanabe T."/>
            <person name="Ryu J.S."/>
            <person name="Kubicek C.P."/>
            <person name="Schmoll M."/>
            <person name="Gaskell J."/>
            <person name="Hammel K.E."/>
            <person name="St John F.J."/>
            <person name="Vanden Wymelenberg A."/>
            <person name="Sabat G."/>
            <person name="Splinter BonDurant S."/>
            <person name="Syed K."/>
            <person name="Yadav J.S."/>
            <person name="Doddapaneni H."/>
            <person name="Subramanian V."/>
            <person name="Lavin J.L."/>
            <person name="Oguiza J.A."/>
            <person name="Perez G."/>
            <person name="Pisabarro A.G."/>
            <person name="Ramirez L."/>
            <person name="Santoyo F."/>
            <person name="Master E."/>
            <person name="Coutinho P.M."/>
            <person name="Henrissat B."/>
            <person name="Lombard V."/>
            <person name="Magnuson J.K."/>
            <person name="Kuees U."/>
            <person name="Hori C."/>
            <person name="Igarashi K."/>
            <person name="Samejima M."/>
            <person name="Held B.W."/>
            <person name="Barry K.W."/>
            <person name="LaButti K.M."/>
            <person name="Lapidus A."/>
            <person name="Lindquist E.A."/>
            <person name="Lucas S.M."/>
            <person name="Riley R."/>
            <person name="Salamov A.A."/>
            <person name="Hoffmeister D."/>
            <person name="Schwenk D."/>
            <person name="Hadar Y."/>
            <person name="Yarden O."/>
            <person name="de Vries R.P."/>
            <person name="Wiebenga A."/>
            <person name="Stenlid J."/>
            <person name="Eastwood D."/>
            <person name="Grigoriev I.V."/>
            <person name="Berka R.M."/>
            <person name="Blanchette R.A."/>
            <person name="Kersten P."/>
            <person name="Martinez A.T."/>
            <person name="Vicuna R."/>
            <person name="Cullen D."/>
        </authorList>
    </citation>
    <scope>NUCLEOTIDE SEQUENCE [LARGE SCALE GENOMIC DNA]</scope>
    <source>
        <strain evidence="2 3">B</strain>
    </source>
</reference>
<dbReference type="Gene3D" id="3.80.10.10">
    <property type="entry name" value="Ribonuclease Inhibitor"/>
    <property type="match status" value="1"/>
</dbReference>
<gene>
    <name evidence="2" type="ORF">CERSUDRAFT_71465</name>
</gene>
<name>M2PSD5_CERS8</name>
<feature type="domain" description="F-box" evidence="1">
    <location>
        <begin position="357"/>
        <end position="394"/>
    </location>
</feature>
<dbReference type="Pfam" id="PF12224">
    <property type="entry name" value="Amidoligase_2"/>
    <property type="match status" value="1"/>
</dbReference>
<dbReference type="InterPro" id="IPR022025">
    <property type="entry name" value="Amidoligase_2"/>
</dbReference>
<organism evidence="2 3">
    <name type="scientific">Ceriporiopsis subvermispora (strain B)</name>
    <name type="common">White-rot fungus</name>
    <name type="synonym">Gelatoporia subvermispora</name>
    <dbReference type="NCBI Taxonomy" id="914234"/>
    <lineage>
        <taxon>Eukaryota</taxon>
        <taxon>Fungi</taxon>
        <taxon>Dikarya</taxon>
        <taxon>Basidiomycota</taxon>
        <taxon>Agaricomycotina</taxon>
        <taxon>Agaricomycetes</taxon>
        <taxon>Polyporales</taxon>
        <taxon>Gelatoporiaceae</taxon>
        <taxon>Gelatoporia</taxon>
    </lineage>
</organism>
<accession>M2PSD5</accession>
<evidence type="ECO:0000313" key="2">
    <source>
        <dbReference type="EMBL" id="EMD39569.1"/>
    </source>
</evidence>
<dbReference type="InterPro" id="IPR001810">
    <property type="entry name" value="F-box_dom"/>
</dbReference>
<dbReference type="InterPro" id="IPR036047">
    <property type="entry name" value="F-box-like_dom_sf"/>
</dbReference>
<dbReference type="EMBL" id="KB445793">
    <property type="protein sequence ID" value="EMD39569.1"/>
    <property type="molecule type" value="Genomic_DNA"/>
</dbReference>
<dbReference type="Proteomes" id="UP000016930">
    <property type="component" value="Unassembled WGS sequence"/>
</dbReference>
<dbReference type="PANTHER" id="PTHR36847:SF1">
    <property type="entry name" value="AMIDOLIGASE ENZYME"/>
    <property type="match status" value="1"/>
</dbReference>
<evidence type="ECO:0000259" key="1">
    <source>
        <dbReference type="Pfam" id="PF12937"/>
    </source>
</evidence>
<keyword evidence="3" id="KW-1185">Reference proteome</keyword>
<sequence>MVGSRNLFTLGIELEFAMQGNEAVYEEIVAWLNSQNIPVTTVLNPETELPKIYDKWVIKKDESITAAQDNRIPQPRIGVELVSPILVDVADQPPTRKEWKEFIERVLTVLLERYTLYVNRSTGFHVHIGVGAKELKLGGRFTLSDLKKIATVVYIFEYIIDKLHAQHRSGVSNPGTNYIKSIRENGNFFQFPDTSAIAKIWSQSTFEALMALMNPPHTGVPDGERRRRYYKVNFMSHWSKGTVEFRQHEGTVQHDVICAWVQFVLSLVRNTINMTETKVKQLQPTEDDLESLVGRVEFQAMQREPFRPRQRKMVGEAFYVSTNWVYGTQHPVLSVRTVGTDTPRRRPTPPKLRLNVDVLHCIFLELAPQDLYTVALVSRQWARVAQSPLYSSISLITYHDNAPLLARTMTTCPHLRPLVHSLAVTFGINAGDTALLEWLHLLPDNTIRIFRVSQLERNDDFASFILRSPFFRSVRLFHTRGFFVYTEKHLGNCFFLRSVKALHLSIPDSVNDFQVPSVPPTLTCLSITFYNYRPFMSQLVAAIGRQLEHLDLDTGNSVPEGHHIDELLSALGNHAHGLRSLTIRGLALPEEPYLNSIGRIVPSLEYLHLGILTFGPTLFDHLPPTLRTLRLEDDYRLDFPLDELEHFALKAGRGEIFATSLTTQTSLQLVNNVVWTSSCWTRRVLRRCGTMVTRRNISLSFPSHSLPICINSLLRAVGPHLERLEIDTGVDSSSMGRFPELFTTMAKSLSQLRQLTLRSRYCLERPFMDDIPHLMPLLESLHLGYGMFGSALWSHLSIHLRVLRLEHVSTVDFPFDEMENMFKRVGRGEIGLQSLTVCAKGLHCDPAPFVRIGEAHQDCGVDFTVMIYDPSVLQWMDGESHYENGMGAFLFVARNHGELVLVIHNCEGWIPLSVTGALLSIAYTATLLARALRDWVSRMQRSLLLGNVIVADCPSRWSAPPKPRLICDVLYYTLLDLEPNDLRTVALVSRQWAQAVRLPLYSSLSLKTYRDNAPLLARTMSTCPHLRPLVQFLTVAIGIDTQDTALFEWLHLLPNNTVRVFRVSQLQRNEDLATFILQSPFFRSVTLFEGAGFFLRTGKHLEDSFSLRSVKALHLFIPDYLNDFQPSSVPPKLTHLSITFFNYHPFISRLIAVVGHQLEHLDLDTGGNYPEGHQVDELLNALKNHVHALRHLTIRGLAFPEAPYLDSIGHVVPTVEYLHLGILTFGPALFDHLPSTLRTLRLEDDYRLDFPFGELEQFALKVGRGESQCRSITVIMPSQYRHKWSVPWMQGERRAICASGQEQTDGRAGSEQWVACGGRSLAGDRAEQG</sequence>
<dbReference type="InterPro" id="IPR032675">
    <property type="entry name" value="LRR_dom_sf"/>
</dbReference>
<dbReference type="PANTHER" id="PTHR36847">
    <property type="entry name" value="AMIDOLIGASE ENZYME"/>
    <property type="match status" value="1"/>
</dbReference>
<dbReference type="SUPFAM" id="SSF81383">
    <property type="entry name" value="F-box domain"/>
    <property type="match status" value="1"/>
</dbReference>
<evidence type="ECO:0000313" key="3">
    <source>
        <dbReference type="Proteomes" id="UP000016930"/>
    </source>
</evidence>
<dbReference type="Pfam" id="PF12937">
    <property type="entry name" value="F-box-like"/>
    <property type="match status" value="1"/>
</dbReference>
<dbReference type="HOGENOM" id="CLU_259198_0_0_1"/>
<dbReference type="SUPFAM" id="SSF52047">
    <property type="entry name" value="RNI-like"/>
    <property type="match status" value="1"/>
</dbReference>
<proteinExistence type="predicted"/>